<dbReference type="Proteomes" id="UP000306402">
    <property type="component" value="Unassembled WGS sequence"/>
</dbReference>
<feature type="domain" description="Glycosyl transferase family 1" evidence="1">
    <location>
        <begin position="207"/>
        <end position="362"/>
    </location>
</feature>
<sequence>MIKLICDLNISLRGHNAGYVQYIVDHVQEKEGDTIYFLFNKQARELIDIQKSALDATHFYFSDRDFSEEQWSSRLKFDEWKVITAHAAQLRVEEVFIMELTRYEIQIGLKKSPFLISGIEFRPSHRIIIKEGKLSNRLSARYQHFKRFFFESLFLRSSSLHRIFILNDPEGAQILNHQYKSSVFQYTRDPIFDYIEPGGQELEKLVRFDKKKVVFTVFGSLDWRKNINNILAAFGTIDKTLHKHFILLIVGKIPKHFSEQFAGLVRNFKTDNPDVELVMINEFVTDGQMEYYFRNTHVSLVIYPKFYGSSGLLGRAAKYNVISLTPNVGLMSELCRDYGLGYTCDPYSPAEIGRKMVAAFQDVRADRKIDGNRFYREHSPDCFLTLLDF</sequence>
<dbReference type="Pfam" id="PF00534">
    <property type="entry name" value="Glycos_transf_1"/>
    <property type="match status" value="1"/>
</dbReference>
<evidence type="ECO:0000313" key="3">
    <source>
        <dbReference type="Proteomes" id="UP000306402"/>
    </source>
</evidence>
<dbReference type="InterPro" id="IPR001296">
    <property type="entry name" value="Glyco_trans_1"/>
</dbReference>
<comment type="caution">
    <text evidence="2">The sequence shown here is derived from an EMBL/GenBank/DDBJ whole genome shotgun (WGS) entry which is preliminary data.</text>
</comment>
<reference evidence="2 3" key="1">
    <citation type="submission" date="2019-05" db="EMBL/GenBank/DDBJ databases">
        <authorList>
            <person name="Qu J.-H."/>
        </authorList>
    </citation>
    <scope>NUCLEOTIDE SEQUENCE [LARGE SCALE GENOMIC DNA]</scope>
    <source>
        <strain evidence="2 3">T17</strain>
    </source>
</reference>
<organism evidence="2 3">
    <name type="scientific">Dyadobacter luticola</name>
    <dbReference type="NCBI Taxonomy" id="1979387"/>
    <lineage>
        <taxon>Bacteria</taxon>
        <taxon>Pseudomonadati</taxon>
        <taxon>Bacteroidota</taxon>
        <taxon>Cytophagia</taxon>
        <taxon>Cytophagales</taxon>
        <taxon>Spirosomataceae</taxon>
        <taxon>Dyadobacter</taxon>
    </lineage>
</organism>
<dbReference type="EMBL" id="VCEJ01000002">
    <property type="protein sequence ID" value="TLV02837.1"/>
    <property type="molecule type" value="Genomic_DNA"/>
</dbReference>
<gene>
    <name evidence="2" type="ORF">FEN17_04265</name>
</gene>
<dbReference type="RefSeq" id="WP_138364046.1">
    <property type="nucleotide sequence ID" value="NZ_VCEJ01000002.1"/>
</dbReference>
<evidence type="ECO:0000259" key="1">
    <source>
        <dbReference type="Pfam" id="PF00534"/>
    </source>
</evidence>
<keyword evidence="2" id="KW-0808">Transferase</keyword>
<keyword evidence="3" id="KW-1185">Reference proteome</keyword>
<dbReference type="GO" id="GO:0016757">
    <property type="term" value="F:glycosyltransferase activity"/>
    <property type="evidence" value="ECO:0007669"/>
    <property type="project" value="InterPro"/>
</dbReference>
<proteinExistence type="predicted"/>
<accession>A0A5R9L372</accession>
<dbReference type="Gene3D" id="3.40.50.2000">
    <property type="entry name" value="Glycogen Phosphorylase B"/>
    <property type="match status" value="1"/>
</dbReference>
<dbReference type="AlphaFoldDB" id="A0A5R9L372"/>
<dbReference type="SUPFAM" id="SSF53756">
    <property type="entry name" value="UDP-Glycosyltransferase/glycogen phosphorylase"/>
    <property type="match status" value="1"/>
</dbReference>
<name>A0A5R9L372_9BACT</name>
<evidence type="ECO:0000313" key="2">
    <source>
        <dbReference type="EMBL" id="TLV02837.1"/>
    </source>
</evidence>
<protein>
    <submittedName>
        <fullName evidence="2">Glycosyltransferase</fullName>
    </submittedName>
</protein>
<dbReference type="OrthoDB" id="919017at2"/>